<keyword evidence="2" id="KW-0732">Signal</keyword>
<proteinExistence type="predicted"/>
<evidence type="ECO:0008006" key="4">
    <source>
        <dbReference type="Google" id="ProtNLM"/>
    </source>
</evidence>
<feature type="signal peptide" evidence="2">
    <location>
        <begin position="1"/>
        <end position="27"/>
    </location>
</feature>
<feature type="transmembrane region" description="Helical" evidence="1">
    <location>
        <begin position="160"/>
        <end position="179"/>
    </location>
</feature>
<keyword evidence="1" id="KW-0472">Membrane</keyword>
<evidence type="ECO:0000313" key="3">
    <source>
        <dbReference type="EMBL" id="CAA6816606.1"/>
    </source>
</evidence>
<name>A0A6S6TNP9_9GAMM</name>
<dbReference type="EMBL" id="CACVAY010000077">
    <property type="protein sequence ID" value="CAA6816606.1"/>
    <property type="molecule type" value="Genomic_DNA"/>
</dbReference>
<evidence type="ECO:0000256" key="1">
    <source>
        <dbReference type="SAM" id="Phobius"/>
    </source>
</evidence>
<sequence length="192" mass="20866">MSFSTPQILCGYLLSMSFLISSPMLQAGAGHDHGHENEAAPVLSTAPRLAMESNQFELVIVRESHGLLLYLDDFANNTPLTTASIDLEINGQSVSTENTQKGTYHAHLETPLADGEHSVMATIIANNASDLLVDEWDIHHDNASNMESASIETTPLQKLLPLWLGIGSGMGIVLLSAFWRDTKHKEASNETI</sequence>
<gene>
    <name evidence="3" type="ORF">HELGO_WM16952</name>
</gene>
<evidence type="ECO:0000256" key="2">
    <source>
        <dbReference type="SAM" id="SignalP"/>
    </source>
</evidence>
<accession>A0A6S6TNP9</accession>
<protein>
    <recommendedName>
        <fullName evidence="4">CopC domain-containing protein</fullName>
    </recommendedName>
</protein>
<organism evidence="3">
    <name type="scientific">uncultured Thiotrichaceae bacterium</name>
    <dbReference type="NCBI Taxonomy" id="298394"/>
    <lineage>
        <taxon>Bacteria</taxon>
        <taxon>Pseudomonadati</taxon>
        <taxon>Pseudomonadota</taxon>
        <taxon>Gammaproteobacteria</taxon>
        <taxon>Thiotrichales</taxon>
        <taxon>Thiotrichaceae</taxon>
        <taxon>environmental samples</taxon>
    </lineage>
</organism>
<keyword evidence="1" id="KW-1133">Transmembrane helix</keyword>
<feature type="chain" id="PRO_5028474913" description="CopC domain-containing protein" evidence="2">
    <location>
        <begin position="28"/>
        <end position="192"/>
    </location>
</feature>
<keyword evidence="1" id="KW-0812">Transmembrane</keyword>
<reference evidence="3" key="1">
    <citation type="submission" date="2020-01" db="EMBL/GenBank/DDBJ databases">
        <authorList>
            <person name="Meier V. D."/>
            <person name="Meier V D."/>
        </authorList>
    </citation>
    <scope>NUCLEOTIDE SEQUENCE</scope>
    <source>
        <strain evidence="3">HLG_WM_MAG_07</strain>
    </source>
</reference>
<dbReference type="AlphaFoldDB" id="A0A6S6TNP9"/>